<dbReference type="Pfam" id="PF12770">
    <property type="entry name" value="CHAT"/>
    <property type="match status" value="1"/>
</dbReference>
<dbReference type="PANTHER" id="PTHR10098:SF108">
    <property type="entry name" value="TETRATRICOPEPTIDE REPEAT PROTEIN 28"/>
    <property type="match status" value="1"/>
</dbReference>
<organism evidence="4">
    <name type="scientific">Symploca sp. SIO1C4</name>
    <dbReference type="NCBI Taxonomy" id="2607765"/>
    <lineage>
        <taxon>Bacteria</taxon>
        <taxon>Bacillati</taxon>
        <taxon>Cyanobacteriota</taxon>
        <taxon>Cyanophyceae</taxon>
        <taxon>Coleofasciculales</taxon>
        <taxon>Coleofasciculaceae</taxon>
        <taxon>Symploca</taxon>
    </lineage>
</organism>
<dbReference type="InterPro" id="IPR011990">
    <property type="entry name" value="TPR-like_helical_dom_sf"/>
</dbReference>
<feature type="repeat" description="TPR" evidence="1">
    <location>
        <begin position="84"/>
        <end position="117"/>
    </location>
</feature>
<keyword evidence="2" id="KW-0732">Signal</keyword>
<sequence length="797" mass="88456">MLFPKIGLTLLAAISTPLIICSAAPLPKSTIAAQVQENSRQTQADQLFRQGHEQYQQGQLKIAIDFWEKALKIYQEIQNPKLEASILGNLGIAYNNLGEYLQAIDYHKQALVIMQEIGNRQGEWKVLLNLGNAYESLGHYQQVIAYYKQSLAIVKEINNREGEALILGNLGAIYAQQKDYTQAQSYYQQSLAIAQDINDQESQAYNFQNLGSSYYAQSVDDYLQGDISQAQIQKYVRKAIEHFQNSLAIAKEINNRRLEGEVLVNLGMTHEKSGDYASAFKYYQQSLAIAQALGRRRLEATALNNLGHALFNSGKLIEAETKVRQALEILESLRPGLSDADKVSIFDTQVSKYNLLQQILIAQGKIEESLEIAEQGRARAFVELIAQRLSPEAASEFNLKSQPPTIAQIKQIAQQHNATLVEYSLVPDHEFNFQGKQRGETSQLFIWVVQPTGKIDFRQVDLKEIRQEQKNTLTTLVEHTREAIGVGERSSMFSVETPTQANPEAYLAKNLKVLHQLLIEPIADLLPTEEESRVIFIPQEDLFLVPFPALQDASEQYLIEKHTILSAPAIQVLALTHEQRKRVEELHANSLPNQNILVVGNPTMPTLKVGNRQEPLLPLQGAETEAIEIASLLGTQALIGDQATKAEIIKQLPSARLVHLATHGLLDEILESGIPGAIALAPSENDHGFLTSREILELKLNAELVVLSACHTGEGKLTGDGVIGLSRSLIAAGTSSTIVSLWAVPDNATAVLMKEFYRNFQQNQDKAQALRQAMLATKVDHSSPKQWAAFTLIGEAD</sequence>
<feature type="repeat" description="TPR" evidence="1">
    <location>
        <begin position="124"/>
        <end position="157"/>
    </location>
</feature>
<dbReference type="SMART" id="SM00028">
    <property type="entry name" value="TPR"/>
    <property type="match status" value="6"/>
</dbReference>
<dbReference type="AlphaFoldDB" id="A0A6B3NB99"/>
<gene>
    <name evidence="4" type="ORF">F6J89_22875</name>
</gene>
<dbReference type="InterPro" id="IPR019734">
    <property type="entry name" value="TPR_rpt"/>
</dbReference>
<feature type="signal peptide" evidence="2">
    <location>
        <begin position="1"/>
        <end position="23"/>
    </location>
</feature>
<dbReference type="InterPro" id="IPR024983">
    <property type="entry name" value="CHAT_dom"/>
</dbReference>
<evidence type="ECO:0000313" key="4">
    <source>
        <dbReference type="EMBL" id="NER30389.1"/>
    </source>
</evidence>
<feature type="domain" description="CHAT" evidence="3">
    <location>
        <begin position="511"/>
        <end position="795"/>
    </location>
</feature>
<dbReference type="Gene3D" id="1.25.40.10">
    <property type="entry name" value="Tetratricopeptide repeat domain"/>
    <property type="match status" value="2"/>
</dbReference>
<evidence type="ECO:0000256" key="2">
    <source>
        <dbReference type="SAM" id="SignalP"/>
    </source>
</evidence>
<feature type="repeat" description="TPR" evidence="1">
    <location>
        <begin position="260"/>
        <end position="293"/>
    </location>
</feature>
<dbReference type="Pfam" id="PF13424">
    <property type="entry name" value="TPR_12"/>
    <property type="match status" value="3"/>
</dbReference>
<protein>
    <submittedName>
        <fullName evidence="4">CHAT domain-containing protein</fullName>
    </submittedName>
</protein>
<dbReference type="PROSITE" id="PS50005">
    <property type="entry name" value="TPR"/>
    <property type="match status" value="4"/>
</dbReference>
<proteinExistence type="predicted"/>
<evidence type="ECO:0000259" key="3">
    <source>
        <dbReference type="Pfam" id="PF12770"/>
    </source>
</evidence>
<dbReference type="SUPFAM" id="SSF48452">
    <property type="entry name" value="TPR-like"/>
    <property type="match status" value="2"/>
</dbReference>
<reference evidence="4" key="1">
    <citation type="submission" date="2019-11" db="EMBL/GenBank/DDBJ databases">
        <title>Genomic insights into an expanded diversity of filamentous marine cyanobacteria reveals the extraordinary biosynthetic potential of Moorea and Okeania.</title>
        <authorList>
            <person name="Ferreira Leao T."/>
            <person name="Wang M."/>
            <person name="Moss N."/>
            <person name="Da Silva R."/>
            <person name="Sanders J."/>
            <person name="Nurk S."/>
            <person name="Gurevich A."/>
            <person name="Humphrey G."/>
            <person name="Reher R."/>
            <person name="Zhu Q."/>
            <person name="Belda-Ferre P."/>
            <person name="Glukhov E."/>
            <person name="Rex R."/>
            <person name="Dorrestein P.C."/>
            <person name="Knight R."/>
            <person name="Pevzner P."/>
            <person name="Gerwick W.H."/>
            <person name="Gerwick L."/>
        </authorList>
    </citation>
    <scope>NUCLEOTIDE SEQUENCE</scope>
    <source>
        <strain evidence="4">SIO1C4</strain>
    </source>
</reference>
<accession>A0A6B3NB99</accession>
<evidence type="ECO:0000256" key="1">
    <source>
        <dbReference type="PROSITE-ProRule" id="PRU00339"/>
    </source>
</evidence>
<keyword evidence="1" id="KW-0802">TPR repeat</keyword>
<dbReference type="PANTHER" id="PTHR10098">
    <property type="entry name" value="RAPSYN-RELATED"/>
    <property type="match status" value="1"/>
</dbReference>
<feature type="chain" id="PRO_5025457993" evidence="2">
    <location>
        <begin position="24"/>
        <end position="797"/>
    </location>
</feature>
<comment type="caution">
    <text evidence="4">The sequence shown here is derived from an EMBL/GenBank/DDBJ whole genome shotgun (WGS) entry which is preliminary data.</text>
</comment>
<name>A0A6B3NB99_9CYAN</name>
<feature type="repeat" description="TPR" evidence="1">
    <location>
        <begin position="164"/>
        <end position="197"/>
    </location>
</feature>
<dbReference type="EMBL" id="JAAHFQ010000543">
    <property type="protein sequence ID" value="NER30389.1"/>
    <property type="molecule type" value="Genomic_DNA"/>
</dbReference>